<proteinExistence type="predicted"/>
<evidence type="ECO:0000256" key="1">
    <source>
        <dbReference type="SAM" id="MobiDB-lite"/>
    </source>
</evidence>
<sequence length="166" mass="18347">GVCSALQKRAVSVAKREFAELPTNMPPKPETLSVSELVVVLNSADLLEDWLASVRAHAMGMLDRGEEVPGFKAVAKRGMRKWVDEELVYGFLQEHGVDRSEAQTTKIKSPAQLEKVLKKRKLPLPEDLYRKQSSGNTMAPDSDPRPPLALGPANEFINEKTLEGLL</sequence>
<accession>A0A0F9CKZ1</accession>
<name>A0A0F9CKZ1_9ZZZZ</name>
<reference evidence="2" key="1">
    <citation type="journal article" date="2015" name="Nature">
        <title>Complex archaea that bridge the gap between prokaryotes and eukaryotes.</title>
        <authorList>
            <person name="Spang A."/>
            <person name="Saw J.H."/>
            <person name="Jorgensen S.L."/>
            <person name="Zaremba-Niedzwiedzka K."/>
            <person name="Martijn J."/>
            <person name="Lind A.E."/>
            <person name="van Eijk R."/>
            <person name="Schleper C."/>
            <person name="Guy L."/>
            <person name="Ettema T.J."/>
        </authorList>
    </citation>
    <scope>NUCLEOTIDE SEQUENCE</scope>
</reference>
<dbReference type="Pfam" id="PF10926">
    <property type="entry name" value="DUF2800"/>
    <property type="match status" value="1"/>
</dbReference>
<protein>
    <submittedName>
        <fullName evidence="2">Uncharacterized protein</fullName>
    </submittedName>
</protein>
<comment type="caution">
    <text evidence="2">The sequence shown here is derived from an EMBL/GenBank/DDBJ whole genome shotgun (WGS) entry which is preliminary data.</text>
</comment>
<gene>
    <name evidence="2" type="ORF">LCGC14_2654050</name>
</gene>
<feature type="region of interest" description="Disordered" evidence="1">
    <location>
        <begin position="127"/>
        <end position="154"/>
    </location>
</feature>
<dbReference type="EMBL" id="LAZR01046107">
    <property type="protein sequence ID" value="KKK97306.1"/>
    <property type="molecule type" value="Genomic_DNA"/>
</dbReference>
<feature type="non-terminal residue" evidence="2">
    <location>
        <position position="1"/>
    </location>
</feature>
<organism evidence="2">
    <name type="scientific">marine sediment metagenome</name>
    <dbReference type="NCBI Taxonomy" id="412755"/>
    <lineage>
        <taxon>unclassified sequences</taxon>
        <taxon>metagenomes</taxon>
        <taxon>ecological metagenomes</taxon>
    </lineage>
</organism>
<dbReference type="AlphaFoldDB" id="A0A0F9CKZ1"/>
<dbReference type="InterPro" id="IPR021229">
    <property type="entry name" value="DUF2800"/>
</dbReference>
<evidence type="ECO:0000313" key="2">
    <source>
        <dbReference type="EMBL" id="KKK97306.1"/>
    </source>
</evidence>